<dbReference type="EMBL" id="QKZI01000003">
    <property type="protein sequence ID" value="PZX04769.1"/>
    <property type="molecule type" value="Genomic_DNA"/>
</dbReference>
<evidence type="ECO:0000256" key="11">
    <source>
        <dbReference type="ARBA" id="ARBA00023136"/>
    </source>
</evidence>
<feature type="domain" description="MrpA C-terminal/MbhE" evidence="18">
    <location>
        <begin position="716"/>
        <end position="793"/>
    </location>
</feature>
<feature type="transmembrane region" description="Helical" evidence="14">
    <location>
        <begin position="207"/>
        <end position="232"/>
    </location>
</feature>
<reference evidence="19 20" key="1">
    <citation type="submission" date="2018-06" db="EMBL/GenBank/DDBJ databases">
        <title>Genomic Encyclopedia of Type Strains, Phase IV (KMG-IV): sequencing the most valuable type-strain genomes for metagenomic binning, comparative biology and taxonomic classification.</title>
        <authorList>
            <person name="Goeker M."/>
        </authorList>
    </citation>
    <scope>NUCLEOTIDE SEQUENCE [LARGE SCALE GENOMIC DNA]</scope>
    <source>
        <strain evidence="19 20">DSM 5</strain>
    </source>
</reference>
<dbReference type="InterPro" id="IPR050616">
    <property type="entry name" value="CPA3_Na-H_Antiporter_A"/>
</dbReference>
<evidence type="ECO:0000259" key="18">
    <source>
        <dbReference type="Pfam" id="PF20501"/>
    </source>
</evidence>
<feature type="transmembrane region" description="Helical" evidence="14">
    <location>
        <begin position="373"/>
        <end position="400"/>
    </location>
</feature>
<dbReference type="NCBIfam" id="TIGR00940">
    <property type="entry name" value="2a6301s01"/>
    <property type="match status" value="1"/>
</dbReference>
<evidence type="ECO:0000256" key="5">
    <source>
        <dbReference type="ARBA" id="ARBA00022475"/>
    </source>
</evidence>
<sequence>MSLIFAIFTPILIALLIPFLFKRVPKIHTGWFVLIVPVALVSFYATYLPSIMSGSTYIDELPWIPSLGISFISYIDGLSLLFSLLITGIGSLVVLYSIFYLDKKKEKLGNFYVYLLIFMTAMLGVVQSDHLISLYFFWELTSISSFLLIGYWYTRDGSRFGALKSMMITVFGGLMMLGGFLILGILGDTFSIRELIAQTTTLATHDLFVWALVLVLLGAFTKSAQFPFYIWLPDAMEAPTPVSAYLHSATMVKAGLYLVARFTPIFAVSEVWVWLVTGVGIVTLLWGSFFAVKQTDLKAILAFSTVSQLGLIMSLLGIGSIAYHVSGDLVTTYTFATFAAIFHLINHATFKGSLFMIAGIVDHETGTRDIRKLGGLMSLMPVSFTIALIGSLSMAGVPLFNGFLSKEMFLDATLSLQHFNLYAMDTWGILIPIIAWVASVFTFVYSLYFVFHTFRGKYKPEQLPKKAHEAPLGMLVSPGILATLVIVIFFVPNFLGNTFVKPAVVAIQPLTYAVPADVGFTIKAWHGFDSIALYMTLGIFLVGFVLYKLLPKWTAIYQAIPSKLSLNKMYDGLMNFADHGTNRISSLYMTGSIRSYLLYMFAAIIMLLASTLWIKDAFVISFDNLAPIRFFEILISIILVVGTLTILFTKSRLTAIIALGAVGYTVALFFIIFKAPDLALTQLVIETVSVALFLGAFYYLPKLNKHEKGKEDRGFRLGNFIIALGVGVMVTLIAISSHSQKLVPSISQYYKDTVYSEAGGGNIVNVILVDYRGFDTLFEISVLTIASLGIIGMITVRLAKKKGDRKIENK</sequence>
<evidence type="ECO:0000256" key="6">
    <source>
        <dbReference type="ARBA" id="ARBA00022692"/>
    </source>
</evidence>
<evidence type="ECO:0000313" key="20">
    <source>
        <dbReference type="Proteomes" id="UP000248646"/>
    </source>
</evidence>
<keyword evidence="5" id="KW-1003">Cell membrane</keyword>
<feature type="transmembrane region" description="Helical" evidence="14">
    <location>
        <begin position="299"/>
        <end position="323"/>
    </location>
</feature>
<accession>A0A2W7PCD4</accession>
<dbReference type="InterPro" id="IPR001750">
    <property type="entry name" value="ND/Mrp_TM"/>
</dbReference>
<dbReference type="GO" id="GO:0005886">
    <property type="term" value="C:plasma membrane"/>
    <property type="evidence" value="ECO:0007669"/>
    <property type="project" value="UniProtKB-SubCell"/>
</dbReference>
<evidence type="ECO:0000256" key="12">
    <source>
        <dbReference type="ARBA" id="ARBA00023201"/>
    </source>
</evidence>
<evidence type="ECO:0000256" key="2">
    <source>
        <dbReference type="ARBA" id="ARBA00008483"/>
    </source>
</evidence>
<dbReference type="GO" id="GO:0015297">
    <property type="term" value="F:antiporter activity"/>
    <property type="evidence" value="ECO:0007669"/>
    <property type="project" value="UniProtKB-KW"/>
</dbReference>
<proteinExistence type="inferred from homology"/>
<evidence type="ECO:0000256" key="9">
    <source>
        <dbReference type="ARBA" id="ARBA00023053"/>
    </source>
</evidence>
<dbReference type="NCBIfam" id="NF009285">
    <property type="entry name" value="PRK12645.1"/>
    <property type="match status" value="1"/>
</dbReference>
<keyword evidence="3" id="KW-0813">Transport</keyword>
<dbReference type="PRINTS" id="PR01434">
    <property type="entry name" value="NADHDHGNASE5"/>
</dbReference>
<protein>
    <submittedName>
        <fullName evidence="19">Multisubunit sodium/proton antiporter MrpA subunit</fullName>
    </submittedName>
</protein>
<keyword evidence="4" id="KW-0050">Antiport</keyword>
<dbReference type="Pfam" id="PF00361">
    <property type="entry name" value="Proton_antipo_M"/>
    <property type="match status" value="1"/>
</dbReference>
<feature type="transmembrane region" description="Helical" evidence="14">
    <location>
        <begin position="679"/>
        <end position="700"/>
    </location>
</feature>
<feature type="transmembrane region" description="Helical" evidence="14">
    <location>
        <begin position="655"/>
        <end position="673"/>
    </location>
</feature>
<keyword evidence="12" id="KW-0739">Sodium transport</keyword>
<evidence type="ECO:0000256" key="13">
    <source>
        <dbReference type="RuleBase" id="RU000320"/>
    </source>
</evidence>
<feature type="transmembrane region" description="Helical" evidence="14">
    <location>
        <begin position="429"/>
        <end position="451"/>
    </location>
</feature>
<evidence type="ECO:0000259" key="15">
    <source>
        <dbReference type="Pfam" id="PF00361"/>
    </source>
</evidence>
<dbReference type="PANTHER" id="PTHR43373:SF1">
    <property type="entry name" value="NA(+)_H(+) ANTIPORTER SUBUNIT A"/>
    <property type="match status" value="1"/>
</dbReference>
<feature type="transmembrane region" description="Helical" evidence="14">
    <location>
        <begin position="111"/>
        <end position="128"/>
    </location>
</feature>
<feature type="transmembrane region" description="Helical" evidence="14">
    <location>
        <begin position="626"/>
        <end position="648"/>
    </location>
</feature>
<dbReference type="GO" id="GO:1902600">
    <property type="term" value="P:proton transmembrane transport"/>
    <property type="evidence" value="ECO:0007669"/>
    <property type="project" value="UniProtKB-KW"/>
</dbReference>
<comment type="subcellular location">
    <subcellularLocation>
        <location evidence="1">Cell membrane</location>
        <topology evidence="1">Multi-pass membrane protein</topology>
    </subcellularLocation>
    <subcellularLocation>
        <location evidence="13">Membrane</location>
        <topology evidence="13">Multi-pass membrane protein</topology>
    </subcellularLocation>
</comment>
<organism evidence="19 20">
    <name type="scientific">Psychrobacillus insolitus</name>
    <dbReference type="NCBI Taxonomy" id="1461"/>
    <lineage>
        <taxon>Bacteria</taxon>
        <taxon>Bacillati</taxon>
        <taxon>Bacillota</taxon>
        <taxon>Bacilli</taxon>
        <taxon>Bacillales</taxon>
        <taxon>Bacillaceae</taxon>
        <taxon>Psychrobacillus</taxon>
    </lineage>
</organism>
<dbReference type="PANTHER" id="PTHR43373">
    <property type="entry name" value="NA(+)/H(+) ANTIPORTER SUBUNIT"/>
    <property type="match status" value="1"/>
</dbReference>
<dbReference type="OrthoDB" id="9807568at2"/>
<keyword evidence="9" id="KW-0915">Sodium</keyword>
<dbReference type="PRINTS" id="PR01435">
    <property type="entry name" value="NPOXDRDTASE5"/>
</dbReference>
<feature type="transmembrane region" description="Helical" evidence="14">
    <location>
        <begin position="335"/>
        <end position="361"/>
    </location>
</feature>
<comment type="similarity">
    <text evidence="2">Belongs to the CPA3 antiporters (TC 2.A.63) subunit A family.</text>
</comment>
<keyword evidence="10" id="KW-0406">Ion transport</keyword>
<dbReference type="Pfam" id="PF13244">
    <property type="entry name" value="MbhD"/>
    <property type="match status" value="1"/>
</dbReference>
<feature type="transmembrane region" description="Helical" evidence="14">
    <location>
        <begin position="71"/>
        <end position="99"/>
    </location>
</feature>
<evidence type="ECO:0000256" key="14">
    <source>
        <dbReference type="SAM" id="Phobius"/>
    </source>
</evidence>
<dbReference type="RefSeq" id="WP_111439433.1">
    <property type="nucleotide sequence ID" value="NZ_QKZI01000003.1"/>
</dbReference>
<dbReference type="InterPro" id="IPR046806">
    <property type="entry name" value="MrpA_C/MbhE"/>
</dbReference>
<evidence type="ECO:0000259" key="16">
    <source>
        <dbReference type="Pfam" id="PF00662"/>
    </source>
</evidence>
<dbReference type="Proteomes" id="UP000248646">
    <property type="component" value="Unassembled WGS sequence"/>
</dbReference>
<keyword evidence="11 14" id="KW-0472">Membrane</keyword>
<feature type="transmembrane region" description="Helical" evidence="14">
    <location>
        <begin position="272"/>
        <end position="292"/>
    </location>
</feature>
<feature type="transmembrane region" description="Helical" evidence="14">
    <location>
        <begin position="472"/>
        <end position="491"/>
    </location>
</feature>
<feature type="transmembrane region" description="Helical" evidence="14">
    <location>
        <begin position="31"/>
        <end position="51"/>
    </location>
</feature>
<feature type="domain" description="NADH:quinone oxidoreductase/Mrp antiporter transmembrane" evidence="15">
    <location>
        <begin position="128"/>
        <end position="424"/>
    </location>
</feature>
<feature type="domain" description="NADH-Ubiquinone oxidoreductase (complex I) chain 5 N-terminal" evidence="16">
    <location>
        <begin position="64"/>
        <end position="111"/>
    </location>
</feature>
<keyword evidence="6 13" id="KW-0812">Transmembrane</keyword>
<feature type="transmembrane region" description="Helical" evidence="14">
    <location>
        <begin position="720"/>
        <end position="739"/>
    </location>
</feature>
<feature type="transmembrane region" description="Helical" evidence="14">
    <location>
        <begin position="780"/>
        <end position="799"/>
    </location>
</feature>
<comment type="caution">
    <text evidence="19">The sequence shown here is derived from an EMBL/GenBank/DDBJ whole genome shotgun (WGS) entry which is preliminary data.</text>
</comment>
<feature type="transmembrane region" description="Helical" evidence="14">
    <location>
        <begin position="134"/>
        <end position="154"/>
    </location>
</feature>
<feature type="transmembrane region" description="Helical" evidence="14">
    <location>
        <begin position="166"/>
        <end position="187"/>
    </location>
</feature>
<keyword evidence="8 14" id="KW-1133">Transmembrane helix</keyword>
<evidence type="ECO:0000256" key="3">
    <source>
        <dbReference type="ARBA" id="ARBA00022448"/>
    </source>
</evidence>
<dbReference type="AlphaFoldDB" id="A0A2W7PCD4"/>
<dbReference type="InterPro" id="IPR001516">
    <property type="entry name" value="Proton_antipo_N"/>
</dbReference>
<dbReference type="Pfam" id="PF20501">
    <property type="entry name" value="MbhE"/>
    <property type="match status" value="1"/>
</dbReference>
<dbReference type="Pfam" id="PF00662">
    <property type="entry name" value="Proton_antipo_N"/>
    <property type="match status" value="1"/>
</dbReference>
<name>A0A2W7PCD4_9BACI</name>
<keyword evidence="7" id="KW-0375">Hydrogen ion transport</keyword>
<evidence type="ECO:0000256" key="10">
    <source>
        <dbReference type="ARBA" id="ARBA00023065"/>
    </source>
</evidence>
<keyword evidence="20" id="KW-1185">Reference proteome</keyword>
<evidence type="ECO:0000256" key="4">
    <source>
        <dbReference type="ARBA" id="ARBA00022449"/>
    </source>
</evidence>
<evidence type="ECO:0000256" key="1">
    <source>
        <dbReference type="ARBA" id="ARBA00004651"/>
    </source>
</evidence>
<dbReference type="GO" id="GO:0006814">
    <property type="term" value="P:sodium ion transport"/>
    <property type="evidence" value="ECO:0007669"/>
    <property type="project" value="UniProtKB-KW"/>
</dbReference>
<gene>
    <name evidence="19" type="ORF">C7437_10316</name>
</gene>
<evidence type="ECO:0000259" key="17">
    <source>
        <dbReference type="Pfam" id="PF13244"/>
    </source>
</evidence>
<evidence type="ECO:0000256" key="8">
    <source>
        <dbReference type="ARBA" id="ARBA00022989"/>
    </source>
</evidence>
<feature type="transmembrane region" description="Helical" evidence="14">
    <location>
        <begin position="6"/>
        <end position="24"/>
    </location>
</feature>
<feature type="transmembrane region" description="Helical" evidence="14">
    <location>
        <begin position="596"/>
        <end position="614"/>
    </location>
</feature>
<dbReference type="InterPro" id="IPR005663">
    <property type="entry name" value="MrpA/MnhA1/PhaAB"/>
</dbReference>
<evidence type="ECO:0000256" key="7">
    <source>
        <dbReference type="ARBA" id="ARBA00022781"/>
    </source>
</evidence>
<evidence type="ECO:0000313" key="19">
    <source>
        <dbReference type="EMBL" id="PZX04769.1"/>
    </source>
</evidence>
<feature type="transmembrane region" description="Helical" evidence="14">
    <location>
        <begin position="531"/>
        <end position="550"/>
    </location>
</feature>
<dbReference type="InterPro" id="IPR025383">
    <property type="entry name" value="MrpA_C/MbhD"/>
</dbReference>
<feature type="domain" description="MrpA C-terminal/MbhD" evidence="17">
    <location>
        <begin position="637"/>
        <end position="702"/>
    </location>
</feature>
<feature type="transmembrane region" description="Helical" evidence="14">
    <location>
        <begin position="244"/>
        <end position="266"/>
    </location>
</feature>